<feature type="transmembrane region" description="Helical" evidence="6">
    <location>
        <begin position="366"/>
        <end position="383"/>
    </location>
</feature>
<feature type="transmembrane region" description="Helical" evidence="6">
    <location>
        <begin position="221"/>
        <end position="240"/>
    </location>
</feature>
<feature type="transmembrane region" description="Helical" evidence="6">
    <location>
        <begin position="159"/>
        <end position="175"/>
    </location>
</feature>
<dbReference type="EMBL" id="QUZK01000018">
    <property type="protein sequence ID" value="RFF31578.1"/>
    <property type="molecule type" value="Genomic_DNA"/>
</dbReference>
<keyword evidence="4 6" id="KW-1133">Transmembrane helix</keyword>
<proteinExistence type="predicted"/>
<comment type="subcellular location">
    <subcellularLocation>
        <location evidence="1">Cell membrane</location>
        <topology evidence="1">Multi-pass membrane protein</topology>
    </subcellularLocation>
</comment>
<dbReference type="PANTHER" id="PTHR30250">
    <property type="entry name" value="PST FAMILY PREDICTED COLANIC ACID TRANSPORTER"/>
    <property type="match status" value="1"/>
</dbReference>
<keyword evidence="2" id="KW-1003">Cell membrane</keyword>
<feature type="transmembrane region" description="Helical" evidence="6">
    <location>
        <begin position="336"/>
        <end position="354"/>
    </location>
</feature>
<evidence type="ECO:0000256" key="6">
    <source>
        <dbReference type="SAM" id="Phobius"/>
    </source>
</evidence>
<dbReference type="InterPro" id="IPR002797">
    <property type="entry name" value="Polysacc_synth"/>
</dbReference>
<feature type="transmembrane region" description="Helical" evidence="6">
    <location>
        <begin position="12"/>
        <end position="33"/>
    </location>
</feature>
<organism evidence="7 8">
    <name type="scientific">Wenzhouxiangella sediminis</name>
    <dbReference type="NCBI Taxonomy" id="1792836"/>
    <lineage>
        <taxon>Bacteria</taxon>
        <taxon>Pseudomonadati</taxon>
        <taxon>Pseudomonadota</taxon>
        <taxon>Gammaproteobacteria</taxon>
        <taxon>Chromatiales</taxon>
        <taxon>Wenzhouxiangellaceae</taxon>
        <taxon>Wenzhouxiangella</taxon>
    </lineage>
</organism>
<protein>
    <submittedName>
        <fullName evidence="7">Uncharacterized protein</fullName>
    </submittedName>
</protein>
<keyword evidence="3 6" id="KW-0812">Transmembrane</keyword>
<evidence type="ECO:0000256" key="1">
    <source>
        <dbReference type="ARBA" id="ARBA00004651"/>
    </source>
</evidence>
<feature type="transmembrane region" description="Helical" evidence="6">
    <location>
        <begin position="181"/>
        <end position="201"/>
    </location>
</feature>
<dbReference type="InterPro" id="IPR050833">
    <property type="entry name" value="Poly_Biosynth_Transport"/>
</dbReference>
<dbReference type="Proteomes" id="UP000260351">
    <property type="component" value="Unassembled WGS sequence"/>
</dbReference>
<dbReference type="Pfam" id="PF01943">
    <property type="entry name" value="Polysacc_synt"/>
    <property type="match status" value="1"/>
</dbReference>
<evidence type="ECO:0000313" key="7">
    <source>
        <dbReference type="EMBL" id="RFF31578.1"/>
    </source>
</evidence>
<dbReference type="GO" id="GO:0005886">
    <property type="term" value="C:plasma membrane"/>
    <property type="evidence" value="ECO:0007669"/>
    <property type="project" value="UniProtKB-SubCell"/>
</dbReference>
<feature type="transmembrane region" description="Helical" evidence="6">
    <location>
        <begin position="91"/>
        <end position="116"/>
    </location>
</feature>
<dbReference type="OrthoDB" id="5785171at2"/>
<keyword evidence="5 6" id="KW-0472">Membrane</keyword>
<gene>
    <name evidence="7" type="ORF">DZC52_04255</name>
</gene>
<dbReference type="RefSeq" id="WP_116649884.1">
    <property type="nucleotide sequence ID" value="NZ_QUZK01000018.1"/>
</dbReference>
<feature type="transmembrane region" description="Helical" evidence="6">
    <location>
        <begin position="53"/>
        <end position="71"/>
    </location>
</feature>
<evidence type="ECO:0000256" key="5">
    <source>
        <dbReference type="ARBA" id="ARBA00023136"/>
    </source>
</evidence>
<dbReference type="PANTHER" id="PTHR30250:SF11">
    <property type="entry name" value="O-ANTIGEN TRANSPORTER-RELATED"/>
    <property type="match status" value="1"/>
</dbReference>
<feature type="transmembrane region" description="Helical" evidence="6">
    <location>
        <begin position="429"/>
        <end position="449"/>
    </location>
</feature>
<sequence>MTLTQRGQTSVLVHYLRYLGGNVMIIAAGFVSFPFMTRLLDNHQFGVLGYYEAWLLLVTGILKLGTQHAILRFYPHAKGRSSLRRFRTNHLLVPLGLSLLLWLVCAASVALLIGRFPSEEQPILWVLVVTVPLLIWCSFVEAVIYALERSDISVWLKTLWRWSELALVLVTLGFIERSALGVFSARLLVVVVIAAWLTWWFRRWFRGRFVMPSRAPIMAGLAFGLPMMLTELTSVLFGFADRILLRSLAGSFAEVGIYTIGFGLAMAVTAVMGQTLNEAFTPTAIRLYGTSGPAAVVSLKRDMLDVWVLAVGIVTALLLCVGQEFLIILAGPDKAASAPVFVAIAMALAWYSLFSIAQYGLLLQRRALRFFLVTLSAALFNIALNVPMILLWGVTGAVAATVTSYVYLAMFQLWQCPAELRYLPPWRRLAAAALFAPAMYAFLLSADYFGAESALARLVAGSLTIAVPALLWASMDSGLRTGIRRIVAARSGSS</sequence>
<name>A0A3E1KAU1_9GAMM</name>
<feature type="transmembrane region" description="Helical" evidence="6">
    <location>
        <begin position="306"/>
        <end position="330"/>
    </location>
</feature>
<feature type="transmembrane region" description="Helical" evidence="6">
    <location>
        <begin position="389"/>
        <end position="408"/>
    </location>
</feature>
<feature type="transmembrane region" description="Helical" evidence="6">
    <location>
        <begin position="122"/>
        <end position="147"/>
    </location>
</feature>
<feature type="transmembrane region" description="Helical" evidence="6">
    <location>
        <begin position="252"/>
        <end position="272"/>
    </location>
</feature>
<evidence type="ECO:0000256" key="2">
    <source>
        <dbReference type="ARBA" id="ARBA00022475"/>
    </source>
</evidence>
<dbReference type="AlphaFoldDB" id="A0A3E1KAU1"/>
<evidence type="ECO:0000256" key="3">
    <source>
        <dbReference type="ARBA" id="ARBA00022692"/>
    </source>
</evidence>
<accession>A0A3E1KAU1</accession>
<evidence type="ECO:0000313" key="8">
    <source>
        <dbReference type="Proteomes" id="UP000260351"/>
    </source>
</evidence>
<comment type="caution">
    <text evidence="7">The sequence shown here is derived from an EMBL/GenBank/DDBJ whole genome shotgun (WGS) entry which is preliminary data.</text>
</comment>
<feature type="transmembrane region" description="Helical" evidence="6">
    <location>
        <begin position="455"/>
        <end position="475"/>
    </location>
</feature>
<reference evidence="7 8" key="1">
    <citation type="submission" date="2018-08" db="EMBL/GenBank/DDBJ databases">
        <title>Wenzhouxiangella salilacus sp. nov., a novel bacterium isolated from a saline lake in Xinjiang Province, China.</title>
        <authorList>
            <person name="Han S."/>
        </authorList>
    </citation>
    <scope>NUCLEOTIDE SEQUENCE [LARGE SCALE GENOMIC DNA]</scope>
    <source>
        <strain evidence="7 8">XDB06</strain>
    </source>
</reference>
<evidence type="ECO:0000256" key="4">
    <source>
        <dbReference type="ARBA" id="ARBA00022989"/>
    </source>
</evidence>
<keyword evidence="8" id="KW-1185">Reference proteome</keyword>